<reference evidence="2" key="1">
    <citation type="submission" date="2022-11" db="UniProtKB">
        <authorList>
            <consortium name="WormBaseParasite"/>
        </authorList>
    </citation>
    <scope>IDENTIFICATION</scope>
</reference>
<proteinExistence type="predicted"/>
<dbReference type="Proteomes" id="UP000887580">
    <property type="component" value="Unplaced"/>
</dbReference>
<dbReference type="WBParaSite" id="PS1159_v2.g8622.t2">
    <property type="protein sequence ID" value="PS1159_v2.g8622.t2"/>
    <property type="gene ID" value="PS1159_v2.g8622"/>
</dbReference>
<protein>
    <submittedName>
        <fullName evidence="2">Cadherin domain-containing protein</fullName>
    </submittedName>
</protein>
<accession>A0AC35GUC2</accession>
<name>A0AC35GUC2_9BILA</name>
<sequence>YVLDLPYPLANDKDGSKEFSTLEYDLFENVTQSNCFKIDKTSSLIQLIRPLSTCTSSKNFKLIIRAEDNVNKDIKERNSANTTITIEITADATTQIPKQSLNLSIEVFQNIPSEISVFEDEIVGSVLLVLCKDDLIKNILQTNSSFNSTLTSVELFVRNSDLIELFKESEIRLSKSLKGYINQKLCAQIEANVIINSMEPQIISKNLCLKIEARPKSPIIHFPAQNSVHKFKENTPYDSLLLFNVTSPILDPKLNGLKYGLIETHYDDGQQFSIDSRGVLKAAHPFDYEKRDKYNIQTQICDFNDSCTVVAFRIQVEDLNDHCPTFMQRIEIFNITENHPVGQDGIEIGNFTAAEDADGTAEKRSICYRLENENDALFFIPDNRKPALFIRKSLDREEQDIHNVTIIAQDCHFKERDLTCNEQQQQINNKTEESNKKLLIINVLDVNDNFPQFSQKEYYGKVIERKTKFGAKILQVEARDPDLESKGLHYSMSSAVRTESDVRKTKFGAKILQVEARDPDLESKGLHYSMSSAVRTESDVIPREEAPFHIDSTTGDIISHVVYSSKMPHSYNFRVIVRDEADHEDEASVTISVINYNEQLELIFDFPEEITRQNQREISKLMFDVTSMYFVIDDINGHGNSTNLLAHFLEKDKLLASASKALTIFEETKSEQAQRARHELRRTHGLKKIFSDSANPDIMNGLFSGAFVDVYTLVIGAVCASLFVVIILPTIYLCCRRQNKASAKLNGNNPNHDVIYSNGIIADSLPSSSNNVALSKNSELLVNGLTLPSQRTSTLNTQQRPAPQMNSHQQQQQTPSRNESMITKSPEVHIFDALQSTEL</sequence>
<evidence type="ECO:0000313" key="2">
    <source>
        <dbReference type="WBParaSite" id="PS1159_v2.g8622.t2"/>
    </source>
</evidence>
<evidence type="ECO:0000313" key="1">
    <source>
        <dbReference type="Proteomes" id="UP000887580"/>
    </source>
</evidence>
<organism evidence="1 2">
    <name type="scientific">Panagrolaimus sp. PS1159</name>
    <dbReference type="NCBI Taxonomy" id="55785"/>
    <lineage>
        <taxon>Eukaryota</taxon>
        <taxon>Metazoa</taxon>
        <taxon>Ecdysozoa</taxon>
        <taxon>Nematoda</taxon>
        <taxon>Chromadorea</taxon>
        <taxon>Rhabditida</taxon>
        <taxon>Tylenchina</taxon>
        <taxon>Panagrolaimomorpha</taxon>
        <taxon>Panagrolaimoidea</taxon>
        <taxon>Panagrolaimidae</taxon>
        <taxon>Panagrolaimus</taxon>
    </lineage>
</organism>